<protein>
    <submittedName>
        <fullName evidence="4">Probable E3 ubiquitin-protein ligase xerico</fullName>
    </submittedName>
</protein>
<keyword evidence="5" id="KW-1185">Reference proteome</keyword>
<evidence type="ECO:0000313" key="5">
    <source>
        <dbReference type="Proteomes" id="UP000653305"/>
    </source>
</evidence>
<dbReference type="AlphaFoldDB" id="A0A830BX10"/>
<dbReference type="EMBL" id="BMAC01000285">
    <property type="protein sequence ID" value="GFP92637.1"/>
    <property type="molecule type" value="Genomic_DNA"/>
</dbReference>
<keyword evidence="2" id="KW-0812">Transmembrane</keyword>
<dbReference type="InterPro" id="IPR001841">
    <property type="entry name" value="Znf_RING"/>
</dbReference>
<dbReference type="Proteomes" id="UP000653305">
    <property type="component" value="Unassembled WGS sequence"/>
</dbReference>
<keyword evidence="1" id="KW-0862">Zinc</keyword>
<evidence type="ECO:0000313" key="4">
    <source>
        <dbReference type="EMBL" id="GFP92637.1"/>
    </source>
</evidence>
<sequence>MALPPYPSLGDAGVLFVIIANTIIYLSIVKGLICSGLSSVGIRFPSWGEEEILVDSSGCLRATSDVFVDEFRSQVPAIPYKSIPTLDRPAQDCSICLNEFNRNARVNRLSCGHVFHKSCLEEWLSYWKPTCPLCRNDMMTKDAKEEDDCTPM</sequence>
<keyword evidence="1" id="KW-0479">Metal-binding</keyword>
<keyword evidence="1" id="KW-0863">Zinc-finger</keyword>
<name>A0A830BX10_9LAMI</name>
<dbReference type="PROSITE" id="PS50089">
    <property type="entry name" value="ZF_RING_2"/>
    <property type="match status" value="1"/>
</dbReference>
<evidence type="ECO:0000259" key="3">
    <source>
        <dbReference type="PROSITE" id="PS50089"/>
    </source>
</evidence>
<accession>A0A830BX10</accession>
<dbReference type="PANTHER" id="PTHR47258:SF1">
    <property type="entry name" value="E3 UBIQUITIN-PROTEIN LIGASE XERICO-RELATED"/>
    <property type="match status" value="1"/>
</dbReference>
<dbReference type="GO" id="GO:0008270">
    <property type="term" value="F:zinc ion binding"/>
    <property type="evidence" value="ECO:0007669"/>
    <property type="project" value="UniProtKB-KW"/>
</dbReference>
<comment type="caution">
    <text evidence="4">The sequence shown here is derived from an EMBL/GenBank/DDBJ whole genome shotgun (WGS) entry which is preliminary data.</text>
</comment>
<keyword evidence="2" id="KW-1133">Transmembrane helix</keyword>
<dbReference type="SMART" id="SM00184">
    <property type="entry name" value="RING"/>
    <property type="match status" value="1"/>
</dbReference>
<dbReference type="OrthoDB" id="8062037at2759"/>
<proteinExistence type="predicted"/>
<dbReference type="InterPro" id="IPR044249">
    <property type="entry name" value="XERICO-like"/>
</dbReference>
<feature type="domain" description="RING-type" evidence="3">
    <location>
        <begin position="93"/>
        <end position="135"/>
    </location>
</feature>
<organism evidence="4 5">
    <name type="scientific">Phtheirospermum japonicum</name>
    <dbReference type="NCBI Taxonomy" id="374723"/>
    <lineage>
        <taxon>Eukaryota</taxon>
        <taxon>Viridiplantae</taxon>
        <taxon>Streptophyta</taxon>
        <taxon>Embryophyta</taxon>
        <taxon>Tracheophyta</taxon>
        <taxon>Spermatophyta</taxon>
        <taxon>Magnoliopsida</taxon>
        <taxon>eudicotyledons</taxon>
        <taxon>Gunneridae</taxon>
        <taxon>Pentapetalae</taxon>
        <taxon>asterids</taxon>
        <taxon>lamiids</taxon>
        <taxon>Lamiales</taxon>
        <taxon>Orobanchaceae</taxon>
        <taxon>Orobanchaceae incertae sedis</taxon>
        <taxon>Phtheirospermum</taxon>
    </lineage>
</organism>
<dbReference type="PANTHER" id="PTHR47258">
    <property type="match status" value="1"/>
</dbReference>
<evidence type="ECO:0000256" key="1">
    <source>
        <dbReference type="PROSITE-ProRule" id="PRU00175"/>
    </source>
</evidence>
<keyword evidence="2" id="KW-0472">Membrane</keyword>
<evidence type="ECO:0000256" key="2">
    <source>
        <dbReference type="SAM" id="Phobius"/>
    </source>
</evidence>
<gene>
    <name evidence="4" type="ORF">PHJA_001407900</name>
</gene>
<dbReference type="Pfam" id="PF13639">
    <property type="entry name" value="zf-RING_2"/>
    <property type="match status" value="1"/>
</dbReference>
<dbReference type="SUPFAM" id="SSF57850">
    <property type="entry name" value="RING/U-box"/>
    <property type="match status" value="1"/>
</dbReference>
<reference evidence="4" key="1">
    <citation type="submission" date="2020-07" db="EMBL/GenBank/DDBJ databases">
        <title>Ethylene signaling mediates host invasion by parasitic plants.</title>
        <authorList>
            <person name="Yoshida S."/>
        </authorList>
    </citation>
    <scope>NUCLEOTIDE SEQUENCE</scope>
    <source>
        <strain evidence="4">Okayama</strain>
    </source>
</reference>
<dbReference type="Gene3D" id="3.30.40.10">
    <property type="entry name" value="Zinc/RING finger domain, C3HC4 (zinc finger)"/>
    <property type="match status" value="1"/>
</dbReference>
<dbReference type="InterPro" id="IPR013083">
    <property type="entry name" value="Znf_RING/FYVE/PHD"/>
</dbReference>
<feature type="transmembrane region" description="Helical" evidence="2">
    <location>
        <begin position="12"/>
        <end position="33"/>
    </location>
</feature>